<dbReference type="InterPro" id="IPR001279">
    <property type="entry name" value="Metallo-B-lactamas"/>
</dbReference>
<feature type="domain" description="Metallo-beta-lactamase" evidence="6">
    <location>
        <begin position="38"/>
        <end position="273"/>
    </location>
</feature>
<comment type="similarity">
    <text evidence="2">Belongs to the metallo-beta-lactamase superfamily.</text>
</comment>
<dbReference type="OrthoDB" id="333278at2"/>
<sequence>MSNGSENTVESTLFTTGYCRQIERFTRRDAPWRMNTFDALVVLIHHPRIGYLLFDTGYATHFFTETSCFPYSLYRAITPVIFSKRDALVSQLNERGIPATAIRFIFLSHFHGDHIAGVRDFPDAVFICSQEAYQHIRDKRGLAAVRKGFVPGLLPPDFSKRVRFIEDGKRYPFQEVYGVFDPVYDLFGDESLLAVRLSGHAPGQYGLFFTDRIAGPTLLCADAAWSMEAIRNQSEPHPFTYAVMGGKKEYRRHFQQLVAFHQTQPQVRILPSHCPEARSIAKGGER</sequence>
<protein>
    <submittedName>
        <fullName evidence="7">Glyoxylase-like metal-dependent hydrolase (Beta-lactamase superfamily II)</fullName>
    </submittedName>
</protein>
<dbReference type="Pfam" id="PF00753">
    <property type="entry name" value="Lactamase_B"/>
    <property type="match status" value="1"/>
</dbReference>
<keyword evidence="8" id="KW-1185">Reference proteome</keyword>
<evidence type="ECO:0000313" key="8">
    <source>
        <dbReference type="Proteomes" id="UP000241639"/>
    </source>
</evidence>
<keyword evidence="3" id="KW-0479">Metal-binding</keyword>
<comment type="caution">
    <text evidence="7">The sequence shown here is derived from an EMBL/GenBank/DDBJ whole genome shotgun (WGS) entry which is preliminary data.</text>
</comment>
<evidence type="ECO:0000259" key="6">
    <source>
        <dbReference type="SMART" id="SM00849"/>
    </source>
</evidence>
<dbReference type="Gene3D" id="3.60.15.10">
    <property type="entry name" value="Ribonuclease Z/Hydroxyacylglutathione hydrolase-like"/>
    <property type="match status" value="1"/>
</dbReference>
<dbReference type="GO" id="GO:0016787">
    <property type="term" value="F:hydrolase activity"/>
    <property type="evidence" value="ECO:0007669"/>
    <property type="project" value="UniProtKB-KW"/>
</dbReference>
<dbReference type="CDD" id="cd07730">
    <property type="entry name" value="metallo-hydrolase-like_MBL-fold"/>
    <property type="match status" value="1"/>
</dbReference>
<dbReference type="Proteomes" id="UP000241639">
    <property type="component" value="Unassembled WGS sequence"/>
</dbReference>
<evidence type="ECO:0000256" key="3">
    <source>
        <dbReference type="ARBA" id="ARBA00022723"/>
    </source>
</evidence>
<keyword evidence="4 7" id="KW-0378">Hydrolase</keyword>
<dbReference type="SMART" id="SM00849">
    <property type="entry name" value="Lactamase_B"/>
    <property type="match status" value="1"/>
</dbReference>
<dbReference type="AlphaFoldDB" id="A0A2T4ZD80"/>
<accession>A0A2T4ZD80</accession>
<reference evidence="7 8" key="1">
    <citation type="submission" date="2018-04" db="EMBL/GenBank/DDBJ databases">
        <title>Genomic Encyclopedia of Archaeal and Bacterial Type Strains, Phase II (KMG-II): from individual species to whole genera.</title>
        <authorList>
            <person name="Goeker M."/>
        </authorList>
    </citation>
    <scope>NUCLEOTIDE SEQUENCE [LARGE SCALE GENOMIC DNA]</scope>
    <source>
        <strain evidence="7 8">DSM 45169</strain>
    </source>
</reference>
<name>A0A2T4ZD80_9BACL</name>
<dbReference type="InterPro" id="IPR036866">
    <property type="entry name" value="RibonucZ/Hydroxyglut_hydro"/>
</dbReference>
<dbReference type="PANTHER" id="PTHR42978:SF2">
    <property type="entry name" value="102 KBASES UNSTABLE REGION: FROM 1 TO 119443"/>
    <property type="match status" value="1"/>
</dbReference>
<dbReference type="GO" id="GO:0046872">
    <property type="term" value="F:metal ion binding"/>
    <property type="evidence" value="ECO:0007669"/>
    <property type="project" value="UniProtKB-KW"/>
</dbReference>
<dbReference type="EMBL" id="PZZP01000001">
    <property type="protein sequence ID" value="PTM59851.1"/>
    <property type="molecule type" value="Genomic_DNA"/>
</dbReference>
<gene>
    <name evidence="7" type="ORF">C8J48_2486</name>
</gene>
<proteinExistence type="inferred from homology"/>
<evidence type="ECO:0000313" key="7">
    <source>
        <dbReference type="EMBL" id="PTM59851.1"/>
    </source>
</evidence>
<evidence type="ECO:0000256" key="2">
    <source>
        <dbReference type="ARBA" id="ARBA00007749"/>
    </source>
</evidence>
<dbReference type="PANTHER" id="PTHR42978">
    <property type="entry name" value="QUORUM-QUENCHING LACTONASE YTNP-RELATED-RELATED"/>
    <property type="match status" value="1"/>
</dbReference>
<evidence type="ECO:0000256" key="5">
    <source>
        <dbReference type="ARBA" id="ARBA00022833"/>
    </source>
</evidence>
<keyword evidence="5" id="KW-0862">Zinc</keyword>
<organism evidence="7 8">
    <name type="scientific">Desmospora activa DSM 45169</name>
    <dbReference type="NCBI Taxonomy" id="1121389"/>
    <lineage>
        <taxon>Bacteria</taxon>
        <taxon>Bacillati</taxon>
        <taxon>Bacillota</taxon>
        <taxon>Bacilli</taxon>
        <taxon>Bacillales</taxon>
        <taxon>Thermoactinomycetaceae</taxon>
        <taxon>Desmospora</taxon>
    </lineage>
</organism>
<evidence type="ECO:0000256" key="1">
    <source>
        <dbReference type="ARBA" id="ARBA00001947"/>
    </source>
</evidence>
<dbReference type="RefSeq" id="WP_107727170.1">
    <property type="nucleotide sequence ID" value="NZ_PZZP01000001.1"/>
</dbReference>
<comment type="cofactor">
    <cofactor evidence="1">
        <name>Zn(2+)</name>
        <dbReference type="ChEBI" id="CHEBI:29105"/>
    </cofactor>
</comment>
<evidence type="ECO:0000256" key="4">
    <source>
        <dbReference type="ARBA" id="ARBA00022801"/>
    </source>
</evidence>
<dbReference type="SUPFAM" id="SSF56281">
    <property type="entry name" value="Metallo-hydrolase/oxidoreductase"/>
    <property type="match status" value="1"/>
</dbReference>
<dbReference type="InterPro" id="IPR051013">
    <property type="entry name" value="MBL_superfamily_lactonases"/>
</dbReference>